<feature type="domain" description="VOC" evidence="2">
    <location>
        <begin position="8"/>
        <end position="151"/>
    </location>
</feature>
<dbReference type="PROSITE" id="PS51819">
    <property type="entry name" value="VOC"/>
    <property type="match status" value="1"/>
</dbReference>
<keyword evidence="3" id="KW-0560">Oxidoreductase</keyword>
<dbReference type="InterPro" id="IPR018146">
    <property type="entry name" value="Glyoxalase_1_CS"/>
</dbReference>
<dbReference type="GO" id="GO:0046872">
    <property type="term" value="F:metal ion binding"/>
    <property type="evidence" value="ECO:0007669"/>
    <property type="project" value="UniProtKB-KW"/>
</dbReference>
<dbReference type="InterPro" id="IPR029068">
    <property type="entry name" value="Glyas_Bleomycin-R_OHBP_Dase"/>
</dbReference>
<dbReference type="InterPro" id="IPR004360">
    <property type="entry name" value="Glyas_Fos-R_dOase_dom"/>
</dbReference>
<dbReference type="GO" id="GO:0051213">
    <property type="term" value="F:dioxygenase activity"/>
    <property type="evidence" value="ECO:0007669"/>
    <property type="project" value="UniProtKB-KW"/>
</dbReference>
<dbReference type="EMBL" id="FZMO01000001">
    <property type="protein sequence ID" value="SNQ45273.1"/>
    <property type="molecule type" value="Genomic_DNA"/>
</dbReference>
<dbReference type="SUPFAM" id="SSF54593">
    <property type="entry name" value="Glyoxalase/Bleomycin resistance protein/Dihydroxybiphenyl dioxygenase"/>
    <property type="match status" value="1"/>
</dbReference>
<sequence>MEEPLTTGISHVAIGVTDMEASLRFYRDVLGMTLTVDRTEANGGERPKNRRACYLRWDDRPGATYVVLDQRIEPAPQGQAAELFDVGVHHLSFRTPDLPALVEAVKTAGFDVWFSGSIHDGPANAEPAEGHEVMTAMVLDPDRNVIQFDQWLTA</sequence>
<protein>
    <submittedName>
        <fullName evidence="3">Putative Glyoxalase/bleomycin resistance protein/dioxygenase</fullName>
    </submittedName>
</protein>
<dbReference type="InterPro" id="IPR050383">
    <property type="entry name" value="GlyoxalaseI/FosfomycinResist"/>
</dbReference>
<dbReference type="Gene3D" id="3.10.180.10">
    <property type="entry name" value="2,3-Dihydroxybiphenyl 1,2-Dioxygenase, domain 1"/>
    <property type="match status" value="1"/>
</dbReference>
<keyword evidence="1" id="KW-0479">Metal-binding</keyword>
<evidence type="ECO:0000259" key="2">
    <source>
        <dbReference type="PROSITE" id="PS51819"/>
    </source>
</evidence>
<gene>
    <name evidence="3" type="ORF">FRACA_10032</name>
</gene>
<dbReference type="PROSITE" id="PS00934">
    <property type="entry name" value="GLYOXALASE_I_1"/>
    <property type="match status" value="1"/>
</dbReference>
<reference evidence="3 4" key="1">
    <citation type="submission" date="2017-06" db="EMBL/GenBank/DDBJ databases">
        <authorList>
            <person name="Kim H.J."/>
            <person name="Triplett B.A."/>
        </authorList>
    </citation>
    <scope>NUCLEOTIDE SEQUENCE [LARGE SCALE GENOMIC DNA]</scope>
    <source>
        <strain evidence="3">FRACA_ARgP5</strain>
    </source>
</reference>
<keyword evidence="3" id="KW-0223">Dioxygenase</keyword>
<dbReference type="InterPro" id="IPR037523">
    <property type="entry name" value="VOC_core"/>
</dbReference>
<keyword evidence="4" id="KW-1185">Reference proteome</keyword>
<name>A0A2I2KHZ6_9ACTN</name>
<evidence type="ECO:0000313" key="4">
    <source>
        <dbReference type="Proteomes" id="UP000234331"/>
    </source>
</evidence>
<dbReference type="AlphaFoldDB" id="A0A2I2KHZ6"/>
<accession>A0A2I2KHZ6</accession>
<proteinExistence type="predicted"/>
<dbReference type="GO" id="GO:0004462">
    <property type="term" value="F:lactoylglutathione lyase activity"/>
    <property type="evidence" value="ECO:0007669"/>
    <property type="project" value="InterPro"/>
</dbReference>
<dbReference type="Pfam" id="PF00903">
    <property type="entry name" value="Glyoxalase"/>
    <property type="match status" value="1"/>
</dbReference>
<evidence type="ECO:0000256" key="1">
    <source>
        <dbReference type="ARBA" id="ARBA00022723"/>
    </source>
</evidence>
<dbReference type="Proteomes" id="UP000234331">
    <property type="component" value="Unassembled WGS sequence"/>
</dbReference>
<dbReference type="CDD" id="cd06587">
    <property type="entry name" value="VOC"/>
    <property type="match status" value="1"/>
</dbReference>
<evidence type="ECO:0000313" key="3">
    <source>
        <dbReference type="EMBL" id="SNQ45273.1"/>
    </source>
</evidence>
<dbReference type="PANTHER" id="PTHR21366:SF14">
    <property type="entry name" value="GLYOXALASE DOMAIN-CONTAINING PROTEIN 5"/>
    <property type="match status" value="1"/>
</dbReference>
<dbReference type="PANTHER" id="PTHR21366">
    <property type="entry name" value="GLYOXALASE FAMILY PROTEIN"/>
    <property type="match status" value="1"/>
</dbReference>
<organism evidence="3 4">
    <name type="scientific">Frankia canadensis</name>
    <dbReference type="NCBI Taxonomy" id="1836972"/>
    <lineage>
        <taxon>Bacteria</taxon>
        <taxon>Bacillati</taxon>
        <taxon>Actinomycetota</taxon>
        <taxon>Actinomycetes</taxon>
        <taxon>Frankiales</taxon>
        <taxon>Frankiaceae</taxon>
        <taxon>Frankia</taxon>
    </lineage>
</organism>